<dbReference type="PRINTS" id="PR00463">
    <property type="entry name" value="EP450I"/>
</dbReference>
<keyword evidence="3 4" id="KW-0349">Heme</keyword>
<dbReference type="InterPro" id="IPR001128">
    <property type="entry name" value="Cyt_P450"/>
</dbReference>
<dbReference type="PRINTS" id="PR00385">
    <property type="entry name" value="P450"/>
</dbReference>
<dbReference type="VEuPathDB" id="FungiDB:SPRG_03219"/>
<name>A0A067CYW0_SAPPC</name>
<keyword evidence="4" id="KW-0503">Monooxygenase</keyword>
<dbReference type="GO" id="GO:0016705">
    <property type="term" value="F:oxidoreductase activity, acting on paired donors, with incorporation or reduction of molecular oxygen"/>
    <property type="evidence" value="ECO:0007669"/>
    <property type="project" value="InterPro"/>
</dbReference>
<dbReference type="OrthoDB" id="2843at2759"/>
<comment type="similarity">
    <text evidence="2 4">Belongs to the cytochrome P450 family.</text>
</comment>
<dbReference type="OMA" id="IQPAFRL"/>
<dbReference type="RefSeq" id="XP_012197196.1">
    <property type="nucleotide sequence ID" value="XM_012341806.1"/>
</dbReference>
<dbReference type="PROSITE" id="PS00086">
    <property type="entry name" value="CYTOCHROME_P450"/>
    <property type="match status" value="1"/>
</dbReference>
<accession>A0A067CYW0</accession>
<dbReference type="InterPro" id="IPR002401">
    <property type="entry name" value="Cyt_P450_E_grp-I"/>
</dbReference>
<dbReference type="InterPro" id="IPR036396">
    <property type="entry name" value="Cyt_P450_sf"/>
</dbReference>
<dbReference type="Pfam" id="PF00067">
    <property type="entry name" value="p450"/>
    <property type="match status" value="1"/>
</dbReference>
<organism evidence="5 6">
    <name type="scientific">Saprolegnia parasitica (strain CBS 223.65)</name>
    <dbReference type="NCBI Taxonomy" id="695850"/>
    <lineage>
        <taxon>Eukaryota</taxon>
        <taxon>Sar</taxon>
        <taxon>Stramenopiles</taxon>
        <taxon>Oomycota</taxon>
        <taxon>Saprolegniomycetes</taxon>
        <taxon>Saprolegniales</taxon>
        <taxon>Saprolegniaceae</taxon>
        <taxon>Saprolegnia</taxon>
    </lineage>
</organism>
<reference evidence="5 6" key="1">
    <citation type="journal article" date="2013" name="PLoS Genet.">
        <title>Distinctive expansion of potential virulence genes in the genome of the oomycete fish pathogen Saprolegnia parasitica.</title>
        <authorList>
            <person name="Jiang R.H."/>
            <person name="de Bruijn I."/>
            <person name="Haas B.J."/>
            <person name="Belmonte R."/>
            <person name="Lobach L."/>
            <person name="Christie J."/>
            <person name="van den Ackerveken G."/>
            <person name="Bottin A."/>
            <person name="Bulone V."/>
            <person name="Diaz-Moreno S.M."/>
            <person name="Dumas B."/>
            <person name="Fan L."/>
            <person name="Gaulin E."/>
            <person name="Govers F."/>
            <person name="Grenville-Briggs L.J."/>
            <person name="Horner N.R."/>
            <person name="Levin J.Z."/>
            <person name="Mammella M."/>
            <person name="Meijer H.J."/>
            <person name="Morris P."/>
            <person name="Nusbaum C."/>
            <person name="Oome S."/>
            <person name="Phillips A.J."/>
            <person name="van Rooyen D."/>
            <person name="Rzeszutek E."/>
            <person name="Saraiva M."/>
            <person name="Secombes C.J."/>
            <person name="Seidl M.F."/>
            <person name="Snel B."/>
            <person name="Stassen J.H."/>
            <person name="Sykes S."/>
            <person name="Tripathy S."/>
            <person name="van den Berg H."/>
            <person name="Vega-Arreguin J.C."/>
            <person name="Wawra S."/>
            <person name="Young S.K."/>
            <person name="Zeng Q."/>
            <person name="Dieguez-Uribeondo J."/>
            <person name="Russ C."/>
            <person name="Tyler B.M."/>
            <person name="van West P."/>
        </authorList>
    </citation>
    <scope>NUCLEOTIDE SEQUENCE [LARGE SCALE GENOMIC DNA]</scope>
    <source>
        <strain evidence="5 6">CBS 223.65</strain>
    </source>
</reference>
<dbReference type="GO" id="GO:0004497">
    <property type="term" value="F:monooxygenase activity"/>
    <property type="evidence" value="ECO:0007669"/>
    <property type="project" value="UniProtKB-KW"/>
</dbReference>
<keyword evidence="6" id="KW-1185">Reference proteome</keyword>
<protein>
    <recommendedName>
        <fullName evidence="7">Cytochrome P450</fullName>
    </recommendedName>
</protein>
<evidence type="ECO:0000256" key="3">
    <source>
        <dbReference type="PIRSR" id="PIRSR602401-1"/>
    </source>
</evidence>
<dbReference type="STRING" id="695850.A0A067CYW0"/>
<evidence type="ECO:0000313" key="6">
    <source>
        <dbReference type="Proteomes" id="UP000030745"/>
    </source>
</evidence>
<evidence type="ECO:0000313" key="5">
    <source>
        <dbReference type="EMBL" id="KDO32002.1"/>
    </source>
</evidence>
<keyword evidence="3 4" id="KW-0479">Metal-binding</keyword>
<gene>
    <name evidence="5" type="ORF">SPRG_03219</name>
</gene>
<proteinExistence type="inferred from homology"/>
<dbReference type="GeneID" id="24125742"/>
<dbReference type="EMBL" id="KK583196">
    <property type="protein sequence ID" value="KDO32002.1"/>
    <property type="molecule type" value="Genomic_DNA"/>
</dbReference>
<dbReference type="GO" id="GO:0005506">
    <property type="term" value="F:iron ion binding"/>
    <property type="evidence" value="ECO:0007669"/>
    <property type="project" value="InterPro"/>
</dbReference>
<evidence type="ECO:0000256" key="4">
    <source>
        <dbReference type="RuleBase" id="RU000461"/>
    </source>
</evidence>
<evidence type="ECO:0000256" key="1">
    <source>
        <dbReference type="ARBA" id="ARBA00001971"/>
    </source>
</evidence>
<comment type="cofactor">
    <cofactor evidence="1 3">
        <name>heme</name>
        <dbReference type="ChEBI" id="CHEBI:30413"/>
    </cofactor>
</comment>
<keyword evidence="3 4" id="KW-0408">Iron</keyword>
<dbReference type="Gene3D" id="1.10.630.10">
    <property type="entry name" value="Cytochrome P450"/>
    <property type="match status" value="1"/>
</dbReference>
<keyword evidence="4" id="KW-0560">Oxidoreductase</keyword>
<dbReference type="PANTHER" id="PTHR24305">
    <property type="entry name" value="CYTOCHROME P450"/>
    <property type="match status" value="1"/>
</dbReference>
<feature type="binding site" description="axial binding residue" evidence="3">
    <location>
        <position position="379"/>
    </location>
    <ligand>
        <name>heme</name>
        <dbReference type="ChEBI" id="CHEBI:30413"/>
    </ligand>
    <ligandPart>
        <name>Fe</name>
        <dbReference type="ChEBI" id="CHEBI:18248"/>
    </ligandPart>
</feature>
<dbReference type="Proteomes" id="UP000030745">
    <property type="component" value="Unassembled WGS sequence"/>
</dbReference>
<evidence type="ECO:0000256" key="2">
    <source>
        <dbReference type="ARBA" id="ARBA00010617"/>
    </source>
</evidence>
<dbReference type="InterPro" id="IPR017972">
    <property type="entry name" value="Cyt_P450_CS"/>
</dbReference>
<dbReference type="KEGG" id="spar:SPRG_03219"/>
<dbReference type="PANTHER" id="PTHR24305:SF166">
    <property type="entry name" value="CYTOCHROME P450 12A4, MITOCHONDRIAL-RELATED"/>
    <property type="match status" value="1"/>
</dbReference>
<dbReference type="GO" id="GO:0020037">
    <property type="term" value="F:heme binding"/>
    <property type="evidence" value="ECO:0007669"/>
    <property type="project" value="InterPro"/>
</dbReference>
<evidence type="ECO:0008006" key="7">
    <source>
        <dbReference type="Google" id="ProtNLM"/>
    </source>
</evidence>
<dbReference type="SUPFAM" id="SSF48264">
    <property type="entry name" value="Cytochrome P450"/>
    <property type="match status" value="1"/>
</dbReference>
<dbReference type="AlphaFoldDB" id="A0A067CYW0"/>
<dbReference type="InterPro" id="IPR050121">
    <property type="entry name" value="Cytochrome_P450_monoxygenase"/>
</dbReference>
<sequence>MAMLDPVGLKHILVTRSDIYPRCHITRTLFQKLARGVGLLSAEGAVHDRMRKQLHPHFTPLQIKSFLPIFEQHAKAFVSHLQPSTPIDLLERLTQLALDVIGVTAFGFVFDAIKGKRSDEIRACEDCKIPISILANVGAAYFPYWDHIPLPWIARQARAKDVLQQLVTSVIDAKLASPKTRTARDLLDLMLLSEMSAADARVHAATFLQAGHETTSNTLAWVIVTLTAHPEMAERVHRECQDVLALHPTGLTATAICDIVFLTACIHETLRLYPTAPTLSDRIATQDDVVPLVDGHSFFVPKGTQVGIDVLAIHRNPRFWTRPDAFLPGTTGNERLSRLKQCVDRFMEGHALQRADKALRGELSQSFVYLPFSTGAKNCIGQRFALLEMQVALVYLLGTYRVHLTPRANVFPKRDLTTMHPTLLEVTLTA</sequence>